<feature type="region of interest" description="Disordered" evidence="7">
    <location>
        <begin position="1"/>
        <end position="62"/>
    </location>
</feature>
<dbReference type="Pfam" id="PF12796">
    <property type="entry name" value="Ank_2"/>
    <property type="match status" value="2"/>
</dbReference>
<keyword evidence="4 5" id="KW-0040">ANK repeat</keyword>
<evidence type="ECO:0000256" key="4">
    <source>
        <dbReference type="ARBA" id="ARBA00023043"/>
    </source>
</evidence>
<dbReference type="PROSITE" id="PS50088">
    <property type="entry name" value="ANK_REPEAT"/>
    <property type="match status" value="4"/>
</dbReference>
<dbReference type="GO" id="GO:0019901">
    <property type="term" value="F:protein kinase binding"/>
    <property type="evidence" value="ECO:0007669"/>
    <property type="project" value="InterPro"/>
</dbReference>
<dbReference type="InterPro" id="IPR036770">
    <property type="entry name" value="Ankyrin_rpt-contain_sf"/>
</dbReference>
<keyword evidence="2" id="KW-0963">Cytoplasm</keyword>
<dbReference type="FunFam" id="1.25.40.20:FF:000004">
    <property type="entry name" value="Phosphatase 1 regulatory subunit 12A"/>
    <property type="match status" value="1"/>
</dbReference>
<protein>
    <submittedName>
        <fullName evidence="10">Protein phosphatase 1 regulatory subunit 12C isoform X1</fullName>
    </submittedName>
</protein>
<dbReference type="SUPFAM" id="SSF48403">
    <property type="entry name" value="Ankyrin repeat"/>
    <property type="match status" value="1"/>
</dbReference>
<feature type="compositionally biased region" description="Polar residues" evidence="7">
    <location>
        <begin position="406"/>
        <end position="421"/>
    </location>
</feature>
<evidence type="ECO:0000256" key="2">
    <source>
        <dbReference type="ARBA" id="ARBA00022490"/>
    </source>
</evidence>
<dbReference type="InterPro" id="IPR002110">
    <property type="entry name" value="Ankyrin_rpt"/>
</dbReference>
<accession>A0A9Y4KFP1</accession>
<dbReference type="PANTHER" id="PTHR24179:SF27">
    <property type="entry name" value="PROTEIN PHOSPHATASE 1 REGULATORY SUBUNIT 12C"/>
    <property type="match status" value="1"/>
</dbReference>
<comment type="subcellular location">
    <subcellularLocation>
        <location evidence="1">Cytoplasm</location>
    </subcellularLocation>
</comment>
<dbReference type="Gene3D" id="1.25.40.20">
    <property type="entry name" value="Ankyrin repeat-containing domain"/>
    <property type="match status" value="2"/>
</dbReference>
<gene>
    <name evidence="10" type="primary">ppp1r12c</name>
</gene>
<dbReference type="InterPro" id="IPR051226">
    <property type="entry name" value="PP1_Regulatory_Subunit"/>
</dbReference>
<feature type="coiled-coil region" evidence="6">
    <location>
        <begin position="624"/>
        <end position="678"/>
    </location>
</feature>
<feature type="repeat" description="ANK" evidence="5">
    <location>
        <begin position="280"/>
        <end position="312"/>
    </location>
</feature>
<dbReference type="Gene3D" id="6.10.250.1820">
    <property type="match status" value="1"/>
</dbReference>
<reference evidence="10" key="1">
    <citation type="submission" date="2025-08" db="UniProtKB">
        <authorList>
            <consortium name="RefSeq"/>
        </authorList>
    </citation>
    <scope>IDENTIFICATION</scope>
</reference>
<evidence type="ECO:0000256" key="1">
    <source>
        <dbReference type="ARBA" id="ARBA00004496"/>
    </source>
</evidence>
<keyword evidence="6" id="KW-0175">Coiled coil</keyword>
<name>A0A9Y4KFP1_9TELE</name>
<evidence type="ECO:0000313" key="9">
    <source>
        <dbReference type="Proteomes" id="UP000694891"/>
    </source>
</evidence>
<feature type="domain" description="cGMP-dependent protein kinase interacting" evidence="8">
    <location>
        <begin position="605"/>
        <end position="682"/>
    </location>
</feature>
<evidence type="ECO:0000259" key="8">
    <source>
        <dbReference type="Pfam" id="PF15898"/>
    </source>
</evidence>
<keyword evidence="3" id="KW-0677">Repeat</keyword>
<evidence type="ECO:0000256" key="6">
    <source>
        <dbReference type="SAM" id="Coils"/>
    </source>
</evidence>
<dbReference type="Proteomes" id="UP000694891">
    <property type="component" value="Unplaced"/>
</dbReference>
<evidence type="ECO:0000256" key="3">
    <source>
        <dbReference type="ARBA" id="ARBA00022737"/>
    </source>
</evidence>
<feature type="repeat" description="ANK" evidence="5">
    <location>
        <begin position="247"/>
        <end position="279"/>
    </location>
</feature>
<dbReference type="Pfam" id="PF15898">
    <property type="entry name" value="PRKG1_interact"/>
    <property type="match status" value="1"/>
</dbReference>
<feature type="compositionally biased region" description="Low complexity" evidence="7">
    <location>
        <begin position="349"/>
        <end position="360"/>
    </location>
</feature>
<dbReference type="PANTHER" id="PTHR24179">
    <property type="entry name" value="PROTEIN PHOSPHATASE 1 REGULATORY SUBUNIT 12"/>
    <property type="match status" value="1"/>
</dbReference>
<proteinExistence type="predicted"/>
<dbReference type="GO" id="GO:0019208">
    <property type="term" value="F:phosphatase regulator activity"/>
    <property type="evidence" value="ECO:0007669"/>
    <property type="project" value="TreeGrafter"/>
</dbReference>
<feature type="compositionally biased region" description="Basic residues" evidence="7">
    <location>
        <begin position="485"/>
        <end position="495"/>
    </location>
</feature>
<organism evidence="9 10">
    <name type="scientific">Stegastes partitus</name>
    <name type="common">bicolor damselfish</name>
    <dbReference type="NCBI Taxonomy" id="144197"/>
    <lineage>
        <taxon>Eukaryota</taxon>
        <taxon>Metazoa</taxon>
        <taxon>Chordata</taxon>
        <taxon>Craniata</taxon>
        <taxon>Vertebrata</taxon>
        <taxon>Euteleostomi</taxon>
        <taxon>Actinopterygii</taxon>
        <taxon>Neopterygii</taxon>
        <taxon>Teleostei</taxon>
        <taxon>Neoteleostei</taxon>
        <taxon>Acanthomorphata</taxon>
        <taxon>Ovalentaria</taxon>
        <taxon>Pomacentridae</taxon>
        <taxon>Stegastes</taxon>
    </lineage>
</organism>
<dbReference type="PROSITE" id="PS50297">
    <property type="entry name" value="ANK_REP_REGION"/>
    <property type="match status" value="3"/>
</dbReference>
<dbReference type="RefSeq" id="XP_008292518.1">
    <property type="nucleotide sequence ID" value="XM_008294296.1"/>
</dbReference>
<dbReference type="SMART" id="SM00248">
    <property type="entry name" value="ANK"/>
    <property type="match status" value="4"/>
</dbReference>
<keyword evidence="9" id="KW-1185">Reference proteome</keyword>
<feature type="repeat" description="ANK" evidence="5">
    <location>
        <begin position="121"/>
        <end position="153"/>
    </location>
</feature>
<feature type="repeat" description="ANK" evidence="5">
    <location>
        <begin position="154"/>
        <end position="186"/>
    </location>
</feature>
<evidence type="ECO:0000256" key="7">
    <source>
        <dbReference type="SAM" id="MobiDB-lite"/>
    </source>
</evidence>
<feature type="compositionally biased region" description="Basic and acidic residues" evidence="7">
    <location>
        <begin position="466"/>
        <end position="484"/>
    </location>
</feature>
<dbReference type="AlphaFoldDB" id="A0A9Y4KFP1"/>
<evidence type="ECO:0000256" key="5">
    <source>
        <dbReference type="PROSITE-ProRule" id="PRU00023"/>
    </source>
</evidence>
<sequence>MGDSARTKRREQLKRWAGSCTDKASDVPRRRRRGDAGDGAGEPEAELCDSPTEQPVCLGRDEPSPVLRRRKRVRFDSAAEFLAACASGDTEEAQVMLEEAKEAKRRNGDDEADIINCSNADGITALHQACIDGSMEMVTFLLERSASVNQVDSEGWTPLHVAASCGYPDIADFLLQRGASLSAVNCDGDVPLDIALDETTESLIQDYALRQGVDLDAAKRLEEEQIMVDARTWLTEGPPADVQHPKTGATPLHVAAAKGYLEALKILCQCGLDVSAVDFDGWTPLHAAAHWGQGEACRVLAEQLCNMEARSNAGQTPFDVADESVEELLEELSQKQANWRNERSILDRQNSAGSNAANAQNKRRRSSVCRMSSKDKMNVQDQSKERGVSGGLELSEEKEGSPESSTASSPDTESVTTSTVSPADKTPEEKDEEEDKEQDKANRTARVQPTPQMRDAAAESPNTPNADRRKFQAPVRDEESESQRKARSRLMRQSRRSTQGVTLTDLKEAEKSAAKAADPPTRNIQPVSPIVTVTPAERDTDPVKLVESEGDKRLGVRDRRRGRTERRSTGIIQLEGENDDDDAHLEDANSNNSSYGSELGDSSADYRTLYIKVLQENLALKDKLQEMELLLSQNKVELERLRQVRQSQETSSDRPALLELERFEKLALQRKAVELEDELKVRPFTEALTMNSVQVGINTENQEISQHNVTLMIFRYQAKAKNIYYLQKSVF</sequence>
<feature type="compositionally biased region" description="Basic and acidic residues" evidence="7">
    <location>
        <begin position="536"/>
        <end position="557"/>
    </location>
</feature>
<evidence type="ECO:0000313" key="10">
    <source>
        <dbReference type="RefSeq" id="XP_008292518.1"/>
    </source>
</evidence>
<dbReference type="Gene3D" id="6.10.140.390">
    <property type="match status" value="1"/>
</dbReference>
<dbReference type="InterPro" id="IPR031775">
    <property type="entry name" value="PRKG1_interact"/>
</dbReference>
<dbReference type="GO" id="GO:0004857">
    <property type="term" value="F:enzyme inhibitor activity"/>
    <property type="evidence" value="ECO:0007669"/>
    <property type="project" value="TreeGrafter"/>
</dbReference>
<feature type="region of interest" description="Disordered" evidence="7">
    <location>
        <begin position="345"/>
        <end position="600"/>
    </location>
</feature>
<dbReference type="GO" id="GO:0005737">
    <property type="term" value="C:cytoplasm"/>
    <property type="evidence" value="ECO:0007669"/>
    <property type="project" value="UniProtKB-SubCell"/>
</dbReference>
<feature type="compositionally biased region" description="Basic and acidic residues" evidence="7">
    <location>
        <begin position="372"/>
        <end position="387"/>
    </location>
</feature>
<dbReference type="CTD" id="54776"/>